<evidence type="ECO:0000256" key="3">
    <source>
        <dbReference type="SAM" id="MobiDB-lite"/>
    </source>
</evidence>
<dbReference type="Pfam" id="PF04082">
    <property type="entry name" value="Fungal_trans"/>
    <property type="match status" value="1"/>
</dbReference>
<feature type="region of interest" description="Disordered" evidence="3">
    <location>
        <begin position="262"/>
        <end position="301"/>
    </location>
</feature>
<protein>
    <recommendedName>
        <fullName evidence="4">Zn(2)-C6 fungal-type domain-containing protein</fullName>
    </recommendedName>
</protein>
<feature type="region of interest" description="Disordered" evidence="3">
    <location>
        <begin position="884"/>
        <end position="905"/>
    </location>
</feature>
<keyword evidence="1" id="KW-0479">Metal-binding</keyword>
<keyword evidence="6" id="KW-1185">Reference proteome</keyword>
<keyword evidence="2" id="KW-0539">Nucleus</keyword>
<evidence type="ECO:0000256" key="1">
    <source>
        <dbReference type="ARBA" id="ARBA00022723"/>
    </source>
</evidence>
<dbReference type="CDD" id="cd00067">
    <property type="entry name" value="GAL4"/>
    <property type="match status" value="1"/>
</dbReference>
<proteinExistence type="predicted"/>
<sequence length="977" mass="104648">MSEFTAFDTSLDFLVSPGSGSKLGESSRSASGPSPDMTGGDQSGSGSGEKRASMDEQGEADSEGRKKQKFSRSRTACLQCRARKSKCGALPPNPCPNCVEAHLTCQWPAEDGRSSRARLQRARSMQISKVAGAGGEGVKQEPGGVVVGGDGDTQLEDTAWLDRLLATGSVDTPPGASSGVNIGMTTQSQAYPLPGVAEGYPNLSGVMPNTAFAYPMSTPSDSQAGSSTLPFTPSMFDPSTPGFMAPAVDPTQFMWAMSSRLPMVEESSPNDERTSASGPSPLGAEGSRLRQSTRRKGAGTSDGKIVKISWWRPHGQTAIAPGLKRITLKVRVDSPQETLQKASPRTALQGQGDTAQEVIAADGAPSTPIMRHLLDVFMVHFGCQFPFLDRQGLETKIENRTGSVFLLNCVAAMAARFSGHSAIALPTLQPWAYGNVFYNRARSLLGSMLGVPSRETVAGLVMLAHVAFANDAESELWMMTGMAVRMAVDLGLHINPPPESSISEEDRRLNRLVFWSVLLMDYVLSFGVGRQTTFRVEDITQTLPTEEDIRITLPCASPESPRSPFPYAAKMMISYGPLINMLNREQDPVRFDSDIQSARAAAIKEYNHLPQDMQWNVGNLQRHCRANQGPIFLHLHLWLHTILVRPIDSKGTCTALISQASGFLTGSNLLRRGSVHGPSAGLRSGAATPTTATASTLWRNSARTIGDILVLTDIINPYSYFALPFVNQAFFVAGCCYVKEIEQHRSQPASPVGSPKRVPASLMMTSASNDKPRSSSTTSGAGAGMEHDGKESSLKEKGESKDGDRDREVKQVDLSRALLTSVATTNISTLQQGLSKQTAYWSGVAWISSALEKRIEGIQDVDLVGVTEKLASFVSLPDAGLVGRSEDEVGETPKGNGAQTPATNNGAFTGLEHLDFGESCFDPRSPAPTRHGDAPVPQSIIVYSHISLETTAEPAQATLTFSASRSISVRSKEAFPT</sequence>
<dbReference type="SMART" id="SM00906">
    <property type="entry name" value="Fungal_trans"/>
    <property type="match status" value="1"/>
</dbReference>
<dbReference type="PANTHER" id="PTHR47783:SF1">
    <property type="entry name" value="ZN(II)2CYS6 TRANSCRIPTION FACTOR (EUROFUNG)"/>
    <property type="match status" value="1"/>
</dbReference>
<dbReference type="Gene3D" id="4.10.240.10">
    <property type="entry name" value="Zn(2)-C6 fungal-type DNA-binding domain"/>
    <property type="match status" value="1"/>
</dbReference>
<dbReference type="InterPro" id="IPR001138">
    <property type="entry name" value="Zn2Cys6_DnaBD"/>
</dbReference>
<name>A0A427YRY3_9TREE</name>
<dbReference type="GO" id="GO:0003677">
    <property type="term" value="F:DNA binding"/>
    <property type="evidence" value="ECO:0007669"/>
    <property type="project" value="InterPro"/>
</dbReference>
<dbReference type="SUPFAM" id="SSF57701">
    <property type="entry name" value="Zn2/Cys6 DNA-binding domain"/>
    <property type="match status" value="1"/>
</dbReference>
<evidence type="ECO:0000313" key="6">
    <source>
        <dbReference type="Proteomes" id="UP000279259"/>
    </source>
</evidence>
<accession>A0A427YRY3</accession>
<evidence type="ECO:0000313" key="5">
    <source>
        <dbReference type="EMBL" id="RSH93884.1"/>
    </source>
</evidence>
<dbReference type="PROSITE" id="PS00463">
    <property type="entry name" value="ZN2_CY6_FUNGAL_1"/>
    <property type="match status" value="1"/>
</dbReference>
<dbReference type="AlphaFoldDB" id="A0A427YRY3"/>
<evidence type="ECO:0000259" key="4">
    <source>
        <dbReference type="PROSITE" id="PS50048"/>
    </source>
</evidence>
<gene>
    <name evidence="5" type="ORF">EHS25_006536</name>
</gene>
<dbReference type="SMART" id="SM00066">
    <property type="entry name" value="GAL4"/>
    <property type="match status" value="1"/>
</dbReference>
<dbReference type="PANTHER" id="PTHR47783">
    <property type="entry name" value="ZN(II)2CYS6 TRANSCRIPTION FACTOR (EUROFUNG)-RELATED"/>
    <property type="match status" value="1"/>
</dbReference>
<evidence type="ECO:0000256" key="2">
    <source>
        <dbReference type="ARBA" id="ARBA00023242"/>
    </source>
</evidence>
<dbReference type="InterPro" id="IPR007219">
    <property type="entry name" value="XnlR_reg_dom"/>
</dbReference>
<feature type="region of interest" description="Disordered" evidence="3">
    <location>
        <begin position="1"/>
        <end position="69"/>
    </location>
</feature>
<dbReference type="Proteomes" id="UP000279259">
    <property type="component" value="Unassembled WGS sequence"/>
</dbReference>
<dbReference type="STRING" id="1890683.A0A427YRY3"/>
<reference evidence="5 6" key="1">
    <citation type="submission" date="2018-11" db="EMBL/GenBank/DDBJ databases">
        <title>Genome sequence of Saitozyma podzolica DSM 27192.</title>
        <authorList>
            <person name="Aliyu H."/>
            <person name="Gorte O."/>
            <person name="Ochsenreither K."/>
        </authorList>
    </citation>
    <scope>NUCLEOTIDE SEQUENCE [LARGE SCALE GENOMIC DNA]</scope>
    <source>
        <strain evidence="5 6">DSM 27192</strain>
    </source>
</reference>
<feature type="domain" description="Zn(2)-C6 fungal-type" evidence="4">
    <location>
        <begin position="76"/>
        <end position="107"/>
    </location>
</feature>
<dbReference type="InterPro" id="IPR036864">
    <property type="entry name" value="Zn2-C6_fun-type_DNA-bd_sf"/>
</dbReference>
<feature type="region of interest" description="Disordered" evidence="3">
    <location>
        <begin position="765"/>
        <end position="809"/>
    </location>
</feature>
<organism evidence="5 6">
    <name type="scientific">Saitozyma podzolica</name>
    <dbReference type="NCBI Taxonomy" id="1890683"/>
    <lineage>
        <taxon>Eukaryota</taxon>
        <taxon>Fungi</taxon>
        <taxon>Dikarya</taxon>
        <taxon>Basidiomycota</taxon>
        <taxon>Agaricomycotina</taxon>
        <taxon>Tremellomycetes</taxon>
        <taxon>Tremellales</taxon>
        <taxon>Trimorphomycetaceae</taxon>
        <taxon>Saitozyma</taxon>
    </lineage>
</organism>
<feature type="compositionally biased region" description="Basic and acidic residues" evidence="3">
    <location>
        <begin position="785"/>
        <end position="809"/>
    </location>
</feature>
<dbReference type="Pfam" id="PF00172">
    <property type="entry name" value="Zn_clus"/>
    <property type="match status" value="1"/>
</dbReference>
<dbReference type="GO" id="GO:0006351">
    <property type="term" value="P:DNA-templated transcription"/>
    <property type="evidence" value="ECO:0007669"/>
    <property type="project" value="InterPro"/>
</dbReference>
<dbReference type="GO" id="GO:0000981">
    <property type="term" value="F:DNA-binding transcription factor activity, RNA polymerase II-specific"/>
    <property type="evidence" value="ECO:0007669"/>
    <property type="project" value="InterPro"/>
</dbReference>
<comment type="caution">
    <text evidence="5">The sequence shown here is derived from an EMBL/GenBank/DDBJ whole genome shotgun (WGS) entry which is preliminary data.</text>
</comment>
<dbReference type="GO" id="GO:0008270">
    <property type="term" value="F:zinc ion binding"/>
    <property type="evidence" value="ECO:0007669"/>
    <property type="project" value="InterPro"/>
</dbReference>
<dbReference type="PROSITE" id="PS50048">
    <property type="entry name" value="ZN2_CY6_FUNGAL_2"/>
    <property type="match status" value="1"/>
</dbReference>
<dbReference type="OrthoDB" id="2428527at2759"/>
<dbReference type="CDD" id="cd12148">
    <property type="entry name" value="fungal_TF_MHR"/>
    <property type="match status" value="1"/>
</dbReference>
<dbReference type="EMBL" id="RSCD01000003">
    <property type="protein sequence ID" value="RSH93884.1"/>
    <property type="molecule type" value="Genomic_DNA"/>
</dbReference>